<reference evidence="1" key="1">
    <citation type="journal article" date="2007" name="Gene">
        <title>Single Nucleotide polymorphisms and their relationship to codon usage bias in the Pacific oyster Crassostrea gigas.</title>
        <authorList>
            <person name="Sauvage C."/>
            <person name="Bierne N."/>
            <person name="Lapegue S."/>
            <person name="Boudry P."/>
        </authorList>
    </citation>
    <scope>NUCLEOTIDE SEQUENCE</scope>
</reference>
<protein>
    <submittedName>
        <fullName evidence="1">Apolipophorin</fullName>
    </submittedName>
</protein>
<feature type="non-terminal residue" evidence="1">
    <location>
        <position position="1"/>
    </location>
</feature>
<sequence>VFDLKSGELQMDTYLPVSMTSLQELPKFSISKFTSKLHSYFPKYRNKMGSLSEYIPDSDASNWVPPFKGKFNIYHFCFLCKGEFLKINNCYAIETIKLRLLHFSCCLFKRRPLHNL</sequence>
<proteinExistence type="predicted"/>
<name>B2BR09_MAGGI</name>
<organism evidence="1">
    <name type="scientific">Magallana gigas</name>
    <name type="common">Pacific oyster</name>
    <name type="synonym">Crassostrea gigas</name>
    <dbReference type="NCBI Taxonomy" id="29159"/>
    <lineage>
        <taxon>Eukaryota</taxon>
        <taxon>Metazoa</taxon>
        <taxon>Spiralia</taxon>
        <taxon>Lophotrochozoa</taxon>
        <taxon>Mollusca</taxon>
        <taxon>Bivalvia</taxon>
        <taxon>Autobranchia</taxon>
        <taxon>Pteriomorphia</taxon>
        <taxon>Ostreida</taxon>
        <taxon>Ostreoidea</taxon>
        <taxon>Ostreidae</taxon>
        <taxon>Magallana</taxon>
    </lineage>
</organism>
<accession>B2BR09</accession>
<evidence type="ECO:0000313" key="1">
    <source>
        <dbReference type="EMBL" id="ACB29744.1"/>
    </source>
</evidence>
<dbReference type="AlphaFoldDB" id="B2BR09"/>
<dbReference type="EMBL" id="EF694091">
    <property type="protein sequence ID" value="ACB29744.1"/>
    <property type="molecule type" value="Genomic_DNA"/>
</dbReference>